<dbReference type="AlphaFoldDB" id="A0A6P0HFN2"/>
<dbReference type="PANTHER" id="PTHR42718:SF42">
    <property type="entry name" value="EXPORT PROTEIN"/>
    <property type="match status" value="1"/>
</dbReference>
<feature type="transmembrane region" description="Helical" evidence="5">
    <location>
        <begin position="330"/>
        <end position="349"/>
    </location>
</feature>
<keyword evidence="4 5" id="KW-0472">Membrane</keyword>
<comment type="subcellular location">
    <subcellularLocation>
        <location evidence="1">Membrane</location>
        <topology evidence="1">Multi-pass membrane protein</topology>
    </subcellularLocation>
</comment>
<name>A0A6P0HFN2_9ACTN</name>
<dbReference type="InterPro" id="IPR011701">
    <property type="entry name" value="MFS"/>
</dbReference>
<evidence type="ECO:0000313" key="6">
    <source>
        <dbReference type="EMBL" id="NEN77107.1"/>
    </source>
</evidence>
<dbReference type="RefSeq" id="WP_163770433.1">
    <property type="nucleotide sequence ID" value="NZ_JAAGXA010000001.1"/>
</dbReference>
<comment type="caution">
    <text evidence="6">The sequence shown here is derived from an EMBL/GenBank/DDBJ whole genome shotgun (WGS) entry which is preliminary data.</text>
</comment>
<feature type="transmembrane region" description="Helical" evidence="5">
    <location>
        <begin position="434"/>
        <end position="454"/>
    </location>
</feature>
<feature type="transmembrane region" description="Helical" evidence="5">
    <location>
        <begin position="286"/>
        <end position="309"/>
    </location>
</feature>
<feature type="transmembrane region" description="Helical" evidence="5">
    <location>
        <begin position="42"/>
        <end position="61"/>
    </location>
</feature>
<evidence type="ECO:0000313" key="7">
    <source>
        <dbReference type="Proteomes" id="UP000468687"/>
    </source>
</evidence>
<feature type="transmembrane region" description="Helical" evidence="5">
    <location>
        <begin position="206"/>
        <end position="225"/>
    </location>
</feature>
<sequence>MHRLVGLLLTVTVGLVLADSAIVTLALPEMLQELDASVAQVAWVLISYNLVLGALAVPAALRRVRAHPRALAAIGIAVFAGASAWCAAAPTIEVLIAARCVQALGGAFALVGALELLVARMGERRGVAAWVTAGVVGTAAGPVAGGLLTEAISWQAIFIAQVPFAALAVPAALLVREPVPADGPADGPVEEPDVAHRPVVGHNVTLGLLSAALTAALFLLVLLLVEGWRHSPALAALTVSVIPVAALVARPLARWLQPPPDVEVAAGCLLVAGGLVGLALPPSADLIWTVAPQALIGLGLGLSVDQLTYRAMEGRRPRARHAAWTISSRHLGVVVGLAILTPVFTADLLDAEEPATEAIASLVIDAPLQPDDKIALARALGAELTGQRGQVPELSGAFASLDVAPEDRAAVDDLEGDLDDQLDRAVSLAFRDSYLVGAGLALAAMVTVGAGAVVRTARDRPRPADLGVAR</sequence>
<feature type="transmembrane region" description="Helical" evidence="5">
    <location>
        <begin position="154"/>
        <end position="175"/>
    </location>
</feature>
<evidence type="ECO:0000256" key="5">
    <source>
        <dbReference type="SAM" id="Phobius"/>
    </source>
</evidence>
<keyword evidence="3 5" id="KW-1133">Transmembrane helix</keyword>
<dbReference type="Proteomes" id="UP000468687">
    <property type="component" value="Unassembled WGS sequence"/>
</dbReference>
<dbReference type="Pfam" id="PF07690">
    <property type="entry name" value="MFS_1"/>
    <property type="match status" value="1"/>
</dbReference>
<dbReference type="GO" id="GO:0005886">
    <property type="term" value="C:plasma membrane"/>
    <property type="evidence" value="ECO:0007669"/>
    <property type="project" value="UniProtKB-SubCell"/>
</dbReference>
<feature type="transmembrane region" description="Helical" evidence="5">
    <location>
        <begin position="127"/>
        <end position="148"/>
    </location>
</feature>
<feature type="transmembrane region" description="Helical" evidence="5">
    <location>
        <begin position="231"/>
        <end position="250"/>
    </location>
</feature>
<evidence type="ECO:0000256" key="3">
    <source>
        <dbReference type="ARBA" id="ARBA00022989"/>
    </source>
</evidence>
<evidence type="ECO:0000256" key="1">
    <source>
        <dbReference type="ARBA" id="ARBA00004141"/>
    </source>
</evidence>
<proteinExistence type="predicted"/>
<evidence type="ECO:0000256" key="4">
    <source>
        <dbReference type="ARBA" id="ARBA00023136"/>
    </source>
</evidence>
<dbReference type="Gene3D" id="1.20.1720.10">
    <property type="entry name" value="Multidrug resistance protein D"/>
    <property type="match status" value="1"/>
</dbReference>
<accession>A0A6P0HFN2</accession>
<feature type="transmembrane region" description="Helical" evidence="5">
    <location>
        <begin position="262"/>
        <end position="280"/>
    </location>
</feature>
<dbReference type="InterPro" id="IPR036259">
    <property type="entry name" value="MFS_trans_sf"/>
</dbReference>
<dbReference type="SUPFAM" id="SSF103473">
    <property type="entry name" value="MFS general substrate transporter"/>
    <property type="match status" value="1"/>
</dbReference>
<feature type="transmembrane region" description="Helical" evidence="5">
    <location>
        <begin position="70"/>
        <end position="90"/>
    </location>
</feature>
<reference evidence="6 7" key="1">
    <citation type="journal article" date="2014" name="Int. J. Syst. Evol. Microbiol.">
        <title>Nocardioides zeae sp. nov., isolated from the stem of Zea mays.</title>
        <authorList>
            <person name="Glaeser S.P."/>
            <person name="McInroy J.A."/>
            <person name="Busse H.J."/>
            <person name="Kampfer P."/>
        </authorList>
    </citation>
    <scope>NUCLEOTIDE SEQUENCE [LARGE SCALE GENOMIC DNA]</scope>
    <source>
        <strain evidence="6 7">JCM 30728</strain>
    </source>
</reference>
<organism evidence="6 7">
    <name type="scientific">Nocardioides zeae</name>
    <dbReference type="NCBI Taxonomy" id="1457234"/>
    <lineage>
        <taxon>Bacteria</taxon>
        <taxon>Bacillati</taxon>
        <taxon>Actinomycetota</taxon>
        <taxon>Actinomycetes</taxon>
        <taxon>Propionibacteriales</taxon>
        <taxon>Nocardioidaceae</taxon>
        <taxon>Nocardioides</taxon>
    </lineage>
</organism>
<keyword evidence="7" id="KW-1185">Reference proteome</keyword>
<dbReference type="EMBL" id="JAAGXA010000001">
    <property type="protein sequence ID" value="NEN77107.1"/>
    <property type="molecule type" value="Genomic_DNA"/>
</dbReference>
<dbReference type="PANTHER" id="PTHR42718">
    <property type="entry name" value="MAJOR FACILITATOR SUPERFAMILY MULTIDRUG TRANSPORTER MFSC"/>
    <property type="match status" value="1"/>
</dbReference>
<keyword evidence="2 5" id="KW-0812">Transmembrane</keyword>
<feature type="transmembrane region" description="Helical" evidence="5">
    <location>
        <begin position="96"/>
        <end position="118"/>
    </location>
</feature>
<gene>
    <name evidence="6" type="ORF">G3T38_02325</name>
</gene>
<protein>
    <submittedName>
        <fullName evidence="6">MFS transporter</fullName>
    </submittedName>
</protein>
<evidence type="ECO:0000256" key="2">
    <source>
        <dbReference type="ARBA" id="ARBA00022692"/>
    </source>
</evidence>
<dbReference type="GO" id="GO:0022857">
    <property type="term" value="F:transmembrane transporter activity"/>
    <property type="evidence" value="ECO:0007669"/>
    <property type="project" value="InterPro"/>
</dbReference>